<sequence length="236" mass="26725">MENFLRSKEYWDLVETRIPVAVEGVELTEAQGKLFADQKLKDLKLEEKEELLLMSYVKLDQAMQEVREDVWFLDSGCSNHMCAHKEWFSDLDEEFRTSVKLGNNSTMTVMGKGNIMLQIVGATQVLQNPEGIYISQRKYAKDVSEKFGMEKSNSVKNPIVPGAKLTKDEEGSKIFGKSNGVTFASCEKGTKILKRNCGLGVFYQNEGNGELMAYRDSDYARDTNDRKTTSGYVFFA</sequence>
<proteinExistence type="predicted"/>
<dbReference type="EMBL" id="JACMSC010000022">
    <property type="protein sequence ID" value="KAG6467925.1"/>
    <property type="molecule type" value="Genomic_DNA"/>
</dbReference>
<dbReference type="AlphaFoldDB" id="A0A8J5E9J9"/>
<accession>A0A8J5E9J9</accession>
<dbReference type="InterPro" id="IPR054722">
    <property type="entry name" value="PolX-like_BBD"/>
</dbReference>
<evidence type="ECO:0000259" key="1">
    <source>
        <dbReference type="Pfam" id="PF22936"/>
    </source>
</evidence>
<gene>
    <name evidence="2" type="ORF">ZIOFF_072490</name>
</gene>
<comment type="caution">
    <text evidence="2">The sequence shown here is derived from an EMBL/GenBank/DDBJ whole genome shotgun (WGS) entry which is preliminary data.</text>
</comment>
<dbReference type="Proteomes" id="UP000734854">
    <property type="component" value="Unassembled WGS sequence"/>
</dbReference>
<feature type="domain" description="Retrovirus-related Pol polyprotein from transposon TNT 1-94-like beta-barrel" evidence="1">
    <location>
        <begin position="71"/>
        <end position="126"/>
    </location>
</feature>
<reference evidence="2 3" key="1">
    <citation type="submission" date="2020-08" db="EMBL/GenBank/DDBJ databases">
        <title>Plant Genome Project.</title>
        <authorList>
            <person name="Zhang R.-G."/>
        </authorList>
    </citation>
    <scope>NUCLEOTIDE SEQUENCE [LARGE SCALE GENOMIC DNA]</scope>
    <source>
        <tissue evidence="2">Rhizome</tissue>
    </source>
</reference>
<dbReference type="Pfam" id="PF22936">
    <property type="entry name" value="Pol_BBD"/>
    <property type="match status" value="1"/>
</dbReference>
<name>A0A8J5E9J9_ZINOF</name>
<keyword evidence="3" id="KW-1185">Reference proteome</keyword>
<evidence type="ECO:0000313" key="2">
    <source>
        <dbReference type="EMBL" id="KAG6467925.1"/>
    </source>
</evidence>
<organism evidence="2 3">
    <name type="scientific">Zingiber officinale</name>
    <name type="common">Ginger</name>
    <name type="synonym">Amomum zingiber</name>
    <dbReference type="NCBI Taxonomy" id="94328"/>
    <lineage>
        <taxon>Eukaryota</taxon>
        <taxon>Viridiplantae</taxon>
        <taxon>Streptophyta</taxon>
        <taxon>Embryophyta</taxon>
        <taxon>Tracheophyta</taxon>
        <taxon>Spermatophyta</taxon>
        <taxon>Magnoliopsida</taxon>
        <taxon>Liliopsida</taxon>
        <taxon>Zingiberales</taxon>
        <taxon>Zingiberaceae</taxon>
        <taxon>Zingiber</taxon>
    </lineage>
</organism>
<protein>
    <recommendedName>
        <fullName evidence="1">Retrovirus-related Pol polyprotein from transposon TNT 1-94-like beta-barrel domain-containing protein</fullName>
    </recommendedName>
</protein>
<evidence type="ECO:0000313" key="3">
    <source>
        <dbReference type="Proteomes" id="UP000734854"/>
    </source>
</evidence>